<sequence>MKKQIIVDENNYYKRLDKLLRFNFPKIKLGSIFKSIRKGHVYVNGKKIKKNDFNISIGDSVEIEIIDDKNMIRPLKPSMKARPLDFEIIYENDDFLVINKPSKVSMHPGQGEQMVTIIEGVKYHANDSYDPHLVHRLDKLTSGVLIIAKNKNTSRLLSEIIQSRKAKKYYLTLLKGTLKNKSGELKSLVDSKEAHSEYSVLKEYETNLGFFSLVKVLIHTGRKHQIRVQFSEIGNPVLGDDHYGDRALNREVKNNYGLRRFFLHAYNLKFNFKNKDYDLTAELDKDLKKVLSRIEENSIK</sequence>
<dbReference type="GO" id="GO:0003723">
    <property type="term" value="F:RNA binding"/>
    <property type="evidence" value="ECO:0007669"/>
    <property type="project" value="UniProtKB-KW"/>
</dbReference>
<dbReference type="Pfam" id="PF01479">
    <property type="entry name" value="S4"/>
    <property type="match status" value="1"/>
</dbReference>
<reference evidence="13 14" key="1">
    <citation type="submission" date="2018-05" db="EMBL/GenBank/DDBJ databases">
        <title>Genomic Encyclopedia of Type Strains, Phase IV (KMG-IV): sequencing the most valuable type-strain genomes for metagenomic binning, comparative biology and taxonomic classification.</title>
        <authorList>
            <person name="Goeker M."/>
        </authorList>
    </citation>
    <scope>NUCLEOTIDE SEQUENCE [LARGE SCALE GENOMIC DNA]</scope>
    <source>
        <strain evidence="13 14">DSM 24906</strain>
    </source>
</reference>
<evidence type="ECO:0000259" key="12">
    <source>
        <dbReference type="SMART" id="SM00363"/>
    </source>
</evidence>
<protein>
    <recommendedName>
        <fullName evidence="5">Ribosomal large subunit pseudouridine synthase C</fullName>
        <ecNumber evidence="4">5.4.99.24</ecNumber>
    </recommendedName>
    <alternativeName>
        <fullName evidence="8">23S rRNA pseudouridine(955/2504/2580) synthase</fullName>
    </alternativeName>
    <alternativeName>
        <fullName evidence="9">rRNA pseudouridylate synthase C</fullName>
    </alternativeName>
    <alternativeName>
        <fullName evidence="10">rRNA-uridine isomerase C</fullName>
    </alternativeName>
</protein>
<proteinExistence type="inferred from homology"/>
<dbReference type="AlphaFoldDB" id="A0AA45C8M0"/>
<evidence type="ECO:0000313" key="14">
    <source>
        <dbReference type="Proteomes" id="UP000245921"/>
    </source>
</evidence>
<dbReference type="PANTHER" id="PTHR21600:SF92">
    <property type="entry name" value="RIBOSOMAL LARGE SUBUNIT PSEUDOURIDINE SYNTHASE C"/>
    <property type="match status" value="1"/>
</dbReference>
<dbReference type="CDD" id="cd00165">
    <property type="entry name" value="S4"/>
    <property type="match status" value="1"/>
</dbReference>
<evidence type="ECO:0000256" key="8">
    <source>
        <dbReference type="ARBA" id="ARBA00030705"/>
    </source>
</evidence>
<dbReference type="InterPro" id="IPR020103">
    <property type="entry name" value="PsdUridine_synth_cat_dom_sf"/>
</dbReference>
<dbReference type="EMBL" id="QGGI01000002">
    <property type="protein sequence ID" value="PWJ96141.1"/>
    <property type="molecule type" value="Genomic_DNA"/>
</dbReference>
<dbReference type="GO" id="GO:0160141">
    <property type="term" value="F:23S rRNA pseudouridine(955/2504/2580) synthase activity"/>
    <property type="evidence" value="ECO:0007669"/>
    <property type="project" value="UniProtKB-EC"/>
</dbReference>
<dbReference type="InterPro" id="IPR006145">
    <property type="entry name" value="PsdUridine_synth_RsuA/RluA"/>
</dbReference>
<evidence type="ECO:0000256" key="7">
    <source>
        <dbReference type="ARBA" id="ARBA00023235"/>
    </source>
</evidence>
<keyword evidence="11" id="KW-0694">RNA-binding</keyword>
<dbReference type="CDD" id="cd02869">
    <property type="entry name" value="PseudoU_synth_RluA_like"/>
    <property type="match status" value="1"/>
</dbReference>
<comment type="similarity">
    <text evidence="3">Belongs to the pseudouridine synthase RluA family.</text>
</comment>
<evidence type="ECO:0000256" key="5">
    <source>
        <dbReference type="ARBA" id="ARBA00017128"/>
    </source>
</evidence>
<evidence type="ECO:0000256" key="1">
    <source>
        <dbReference type="ARBA" id="ARBA00000381"/>
    </source>
</evidence>
<dbReference type="SUPFAM" id="SSF55174">
    <property type="entry name" value="Alpha-L RNA-binding motif"/>
    <property type="match status" value="1"/>
</dbReference>
<dbReference type="EC" id="5.4.99.24" evidence="4"/>
<comment type="function">
    <text evidence="2">Responsible for synthesis of pseudouridine from uracil at positions 955, 2504 and 2580 in 23S ribosomal RNA.</text>
</comment>
<keyword evidence="7" id="KW-0413">Isomerase</keyword>
<keyword evidence="14" id="KW-1185">Reference proteome</keyword>
<dbReference type="Pfam" id="PF00849">
    <property type="entry name" value="PseudoU_synth_2"/>
    <property type="match status" value="1"/>
</dbReference>
<dbReference type="InterPro" id="IPR050188">
    <property type="entry name" value="RluA_PseudoU_synthase"/>
</dbReference>
<comment type="caution">
    <text evidence="13">The sequence shown here is derived from an EMBL/GenBank/DDBJ whole genome shotgun (WGS) entry which is preliminary data.</text>
</comment>
<dbReference type="GO" id="GO:0000455">
    <property type="term" value="P:enzyme-directed rRNA pseudouridine synthesis"/>
    <property type="evidence" value="ECO:0007669"/>
    <property type="project" value="UniProtKB-ARBA"/>
</dbReference>
<gene>
    <name evidence="13" type="ORF">C7380_10250</name>
</gene>
<comment type="catalytic activity">
    <reaction evidence="1">
        <text>uridine(955/2504/2580) in 23S rRNA = pseudouridine(955/2504/2580) in 23S rRNA</text>
        <dbReference type="Rhea" id="RHEA:42528"/>
        <dbReference type="Rhea" id="RHEA-COMP:10099"/>
        <dbReference type="Rhea" id="RHEA-COMP:10100"/>
        <dbReference type="ChEBI" id="CHEBI:65314"/>
        <dbReference type="ChEBI" id="CHEBI:65315"/>
        <dbReference type="EC" id="5.4.99.24"/>
    </reaction>
</comment>
<evidence type="ECO:0000256" key="2">
    <source>
        <dbReference type="ARBA" id="ARBA00002876"/>
    </source>
</evidence>
<accession>A0AA45C8M0</accession>
<dbReference type="Gene3D" id="3.10.290.10">
    <property type="entry name" value="RNA-binding S4 domain"/>
    <property type="match status" value="1"/>
</dbReference>
<dbReference type="PANTHER" id="PTHR21600">
    <property type="entry name" value="MITOCHONDRIAL RNA PSEUDOURIDINE SYNTHASE"/>
    <property type="match status" value="1"/>
</dbReference>
<dbReference type="SUPFAM" id="SSF55120">
    <property type="entry name" value="Pseudouridine synthase"/>
    <property type="match status" value="1"/>
</dbReference>
<evidence type="ECO:0000256" key="11">
    <source>
        <dbReference type="PROSITE-ProRule" id="PRU00182"/>
    </source>
</evidence>
<feature type="domain" description="RNA-binding S4" evidence="12">
    <location>
        <begin position="14"/>
        <end position="76"/>
    </location>
</feature>
<organism evidence="13 14">
    <name type="scientific">Oceanotoga teriensis</name>
    <dbReference type="NCBI Taxonomy" id="515440"/>
    <lineage>
        <taxon>Bacteria</taxon>
        <taxon>Thermotogati</taxon>
        <taxon>Thermotogota</taxon>
        <taxon>Thermotogae</taxon>
        <taxon>Petrotogales</taxon>
        <taxon>Petrotogaceae</taxon>
        <taxon>Oceanotoga</taxon>
    </lineage>
</organism>
<dbReference type="InterPro" id="IPR006224">
    <property type="entry name" value="PsdUridine_synth_RluA-like_CS"/>
</dbReference>
<dbReference type="InterPro" id="IPR036986">
    <property type="entry name" value="S4_RNA-bd_sf"/>
</dbReference>
<dbReference type="Gene3D" id="3.30.2350.10">
    <property type="entry name" value="Pseudouridine synthase"/>
    <property type="match status" value="1"/>
</dbReference>
<evidence type="ECO:0000256" key="9">
    <source>
        <dbReference type="ARBA" id="ARBA00031975"/>
    </source>
</evidence>
<keyword evidence="6" id="KW-0698">rRNA processing</keyword>
<evidence type="ECO:0000256" key="10">
    <source>
        <dbReference type="ARBA" id="ARBA00033053"/>
    </source>
</evidence>
<evidence type="ECO:0000256" key="4">
    <source>
        <dbReference type="ARBA" id="ARBA00012785"/>
    </source>
</evidence>
<dbReference type="InterPro" id="IPR002942">
    <property type="entry name" value="S4_RNA-bd"/>
</dbReference>
<evidence type="ECO:0000256" key="6">
    <source>
        <dbReference type="ARBA" id="ARBA00022552"/>
    </source>
</evidence>
<name>A0AA45C8M0_9BACT</name>
<dbReference type="PROSITE" id="PS50889">
    <property type="entry name" value="S4"/>
    <property type="match status" value="1"/>
</dbReference>
<dbReference type="PROSITE" id="PS01129">
    <property type="entry name" value="PSI_RLU"/>
    <property type="match status" value="1"/>
</dbReference>
<evidence type="ECO:0000313" key="13">
    <source>
        <dbReference type="EMBL" id="PWJ96141.1"/>
    </source>
</evidence>
<evidence type="ECO:0000256" key="3">
    <source>
        <dbReference type="ARBA" id="ARBA00010876"/>
    </source>
</evidence>
<dbReference type="SMART" id="SM00363">
    <property type="entry name" value="S4"/>
    <property type="match status" value="1"/>
</dbReference>
<dbReference type="Proteomes" id="UP000245921">
    <property type="component" value="Unassembled WGS sequence"/>
</dbReference>
<dbReference type="RefSeq" id="WP_109603764.1">
    <property type="nucleotide sequence ID" value="NZ_JAMHJO010000001.1"/>
</dbReference>